<name>A0A849BYA8_9NOCA</name>
<organism evidence="1 2">
    <name type="scientific">Nocardia uniformis</name>
    <dbReference type="NCBI Taxonomy" id="53432"/>
    <lineage>
        <taxon>Bacteria</taxon>
        <taxon>Bacillati</taxon>
        <taxon>Actinomycetota</taxon>
        <taxon>Actinomycetes</taxon>
        <taxon>Mycobacteriales</taxon>
        <taxon>Nocardiaceae</taxon>
        <taxon>Nocardia</taxon>
    </lineage>
</organism>
<keyword evidence="2" id="KW-1185">Reference proteome</keyword>
<dbReference type="AlphaFoldDB" id="A0A849BYA8"/>
<evidence type="ECO:0000313" key="1">
    <source>
        <dbReference type="EMBL" id="NNH71264.1"/>
    </source>
</evidence>
<evidence type="ECO:0000313" key="2">
    <source>
        <dbReference type="Proteomes" id="UP000586827"/>
    </source>
</evidence>
<reference evidence="1 2" key="1">
    <citation type="submission" date="2020-05" db="EMBL/GenBank/DDBJ databases">
        <title>MicrobeNet Type strains.</title>
        <authorList>
            <person name="Nicholson A.C."/>
        </authorList>
    </citation>
    <scope>NUCLEOTIDE SEQUENCE [LARGE SCALE GENOMIC DNA]</scope>
    <source>
        <strain evidence="1 2">JCM 3224</strain>
    </source>
</reference>
<accession>A0A849BYA8</accession>
<dbReference type="RefSeq" id="WP_157553656.1">
    <property type="nucleotide sequence ID" value="NZ_JABELX010000005.1"/>
</dbReference>
<protein>
    <submittedName>
        <fullName evidence="1">Uncharacterized protein</fullName>
    </submittedName>
</protein>
<comment type="caution">
    <text evidence="1">The sequence shown here is derived from an EMBL/GenBank/DDBJ whole genome shotgun (WGS) entry which is preliminary data.</text>
</comment>
<proteinExistence type="predicted"/>
<dbReference type="Proteomes" id="UP000586827">
    <property type="component" value="Unassembled WGS sequence"/>
</dbReference>
<sequence>MVYRDGDRTLVWDDKLADSVAIDADTQVPIEQCLTFDHAQFEDIQEAIRAGTPIRRFLNIVRRDDGLYEFSAAPECAPSAGRTTLYFDHGEFAAFVQAVRGHEFEHSAFLFGAL</sequence>
<dbReference type="EMBL" id="JABELX010000005">
    <property type="protein sequence ID" value="NNH71264.1"/>
    <property type="molecule type" value="Genomic_DNA"/>
</dbReference>
<gene>
    <name evidence="1" type="ORF">HLB23_15575</name>
</gene>